<gene>
    <name evidence="5" type="ORF">GRI44_03810</name>
</gene>
<dbReference type="SMART" id="SM00822">
    <property type="entry name" value="PKS_KR"/>
    <property type="match status" value="1"/>
</dbReference>
<feature type="domain" description="Ketoreductase" evidence="4">
    <location>
        <begin position="6"/>
        <end position="183"/>
    </location>
</feature>
<dbReference type="SUPFAM" id="SSF51735">
    <property type="entry name" value="NAD(P)-binding Rossmann-fold domains"/>
    <property type="match status" value="1"/>
</dbReference>
<evidence type="ECO:0000256" key="1">
    <source>
        <dbReference type="ARBA" id="ARBA00006484"/>
    </source>
</evidence>
<evidence type="ECO:0000256" key="3">
    <source>
        <dbReference type="RuleBase" id="RU000363"/>
    </source>
</evidence>
<dbReference type="PRINTS" id="PR00080">
    <property type="entry name" value="SDRFAMILY"/>
</dbReference>
<keyword evidence="6" id="KW-1185">Reference proteome</keyword>
<comment type="caution">
    <text evidence="5">The sequence shown here is derived from an EMBL/GenBank/DDBJ whole genome shotgun (WGS) entry which is preliminary data.</text>
</comment>
<dbReference type="PROSITE" id="PS00061">
    <property type="entry name" value="ADH_SHORT"/>
    <property type="match status" value="1"/>
</dbReference>
<dbReference type="InterPro" id="IPR036291">
    <property type="entry name" value="NAD(P)-bd_dom_sf"/>
</dbReference>
<keyword evidence="2" id="KW-0560">Oxidoreductase</keyword>
<dbReference type="OrthoDB" id="9810734at2"/>
<protein>
    <submittedName>
        <fullName evidence="5">SDR family NAD(P)-dependent oxidoreductase</fullName>
    </submittedName>
</protein>
<dbReference type="RefSeq" id="WP_160600102.1">
    <property type="nucleotide sequence ID" value="NZ_WTYU01000001.1"/>
</dbReference>
<dbReference type="Gene3D" id="3.40.50.720">
    <property type="entry name" value="NAD(P)-binding Rossmann-like Domain"/>
    <property type="match status" value="1"/>
</dbReference>
<name>A0A6L7GEG0_9SPHN</name>
<sequence length="245" mass="25890">MDISGKTVLLTGGTAGIGQALARQLMTKGATVIVTGRSPERLEKSRADGFEAIAADLSSPAGADAILQALGARPVDIVINNAGQGVDHDFRKAAPDMALADDCIHANLNTPIRLIAGLMPRLKDRPEAAIVNVTSGLAIAPNAGAAVYCATKAGLRSYTQALRAQLAGTNIRVIEVLPPVVETQMTAGLENRTMANRKMAPQDCAREIVHAIENDREEANVGMVKMLRLVHSISPKLAARLMLRF</sequence>
<organism evidence="5 6">
    <name type="scientific">Allopontixanthobacter confluentis</name>
    <dbReference type="NCBI Taxonomy" id="1849021"/>
    <lineage>
        <taxon>Bacteria</taxon>
        <taxon>Pseudomonadati</taxon>
        <taxon>Pseudomonadota</taxon>
        <taxon>Alphaproteobacteria</taxon>
        <taxon>Sphingomonadales</taxon>
        <taxon>Erythrobacteraceae</taxon>
        <taxon>Allopontixanthobacter</taxon>
    </lineage>
</organism>
<dbReference type="InterPro" id="IPR020904">
    <property type="entry name" value="Sc_DH/Rdtase_CS"/>
</dbReference>
<evidence type="ECO:0000256" key="2">
    <source>
        <dbReference type="ARBA" id="ARBA00023002"/>
    </source>
</evidence>
<dbReference type="GO" id="GO:0016020">
    <property type="term" value="C:membrane"/>
    <property type="evidence" value="ECO:0007669"/>
    <property type="project" value="TreeGrafter"/>
</dbReference>
<dbReference type="PANTHER" id="PTHR44196">
    <property type="entry name" value="DEHYDROGENASE/REDUCTASE SDR FAMILY MEMBER 7B"/>
    <property type="match status" value="1"/>
</dbReference>
<dbReference type="PRINTS" id="PR00081">
    <property type="entry name" value="GDHRDH"/>
</dbReference>
<proteinExistence type="inferred from homology"/>
<evidence type="ECO:0000259" key="4">
    <source>
        <dbReference type="SMART" id="SM00822"/>
    </source>
</evidence>
<dbReference type="GO" id="GO:0016491">
    <property type="term" value="F:oxidoreductase activity"/>
    <property type="evidence" value="ECO:0007669"/>
    <property type="project" value="UniProtKB-KW"/>
</dbReference>
<dbReference type="InterPro" id="IPR002347">
    <property type="entry name" value="SDR_fam"/>
</dbReference>
<dbReference type="InterPro" id="IPR057326">
    <property type="entry name" value="KR_dom"/>
</dbReference>
<reference evidence="5 6" key="1">
    <citation type="submission" date="2019-12" db="EMBL/GenBank/DDBJ databases">
        <title>Genomic-based taxomic classification of the family Erythrobacteraceae.</title>
        <authorList>
            <person name="Xu L."/>
        </authorList>
    </citation>
    <scope>NUCLEOTIDE SEQUENCE [LARGE SCALE GENOMIC DNA]</scope>
    <source>
        <strain evidence="5 6">KCTC 52259</strain>
    </source>
</reference>
<evidence type="ECO:0000313" key="6">
    <source>
        <dbReference type="Proteomes" id="UP000473531"/>
    </source>
</evidence>
<dbReference type="Pfam" id="PF00106">
    <property type="entry name" value="adh_short"/>
    <property type="match status" value="1"/>
</dbReference>
<dbReference type="Proteomes" id="UP000473531">
    <property type="component" value="Unassembled WGS sequence"/>
</dbReference>
<dbReference type="EMBL" id="WTYU01000001">
    <property type="protein sequence ID" value="MXP13875.1"/>
    <property type="molecule type" value="Genomic_DNA"/>
</dbReference>
<accession>A0A6L7GEG0</accession>
<comment type="similarity">
    <text evidence="1 3">Belongs to the short-chain dehydrogenases/reductases (SDR) family.</text>
</comment>
<evidence type="ECO:0000313" key="5">
    <source>
        <dbReference type="EMBL" id="MXP13875.1"/>
    </source>
</evidence>
<dbReference type="PANTHER" id="PTHR44196:SF1">
    <property type="entry name" value="DEHYDROGENASE_REDUCTASE SDR FAMILY MEMBER 7B"/>
    <property type="match status" value="1"/>
</dbReference>
<dbReference type="AlphaFoldDB" id="A0A6L7GEG0"/>